<sequence length="282" mass="30239">MNRSHLFTTLAVTFGFITFIACQQGTDTVKPSSGTTSGTTTSGTTSSGTTTSGSTSSTTATSVGTGVPDVYKKIYGATEIYVEGTNIVIKTTSLPDHKSPYYQGTTWASALYEAYNGTNTKFNLNPNRIRQSNLTFKIPMNPAVDASHASTPGGPIGVSLNGVPFFNQYAAMSAPLTNEIDSFDQYGGHPQQQGQYHYHIEPTYLTKAKGKDVLLGFLLDGFPVYGPTENGKTVTNASLDKYHGHTHATTDYPNGIYHYHITSEDPYLNGSGFYGKSGTVSQ</sequence>
<dbReference type="PANTHER" id="PTHR30289:SF8">
    <property type="entry name" value="YHYH DOMAIN-CONTAINING PROTEIN"/>
    <property type="match status" value="1"/>
</dbReference>
<evidence type="ECO:0000256" key="1">
    <source>
        <dbReference type="SAM" id="MobiDB-lite"/>
    </source>
</evidence>
<gene>
    <name evidence="4" type="ORF">IC229_17735</name>
</gene>
<evidence type="ECO:0000313" key="4">
    <source>
        <dbReference type="EMBL" id="MBD2702494.1"/>
    </source>
</evidence>
<name>A0A927ANS7_9BACT</name>
<dbReference type="InterPro" id="IPR025924">
    <property type="entry name" value="YHYH_dom"/>
</dbReference>
<feature type="signal peptide" evidence="2">
    <location>
        <begin position="1"/>
        <end position="23"/>
    </location>
</feature>
<feature type="chain" id="PRO_5037527603" evidence="2">
    <location>
        <begin position="24"/>
        <end position="282"/>
    </location>
</feature>
<dbReference type="Proteomes" id="UP000598820">
    <property type="component" value="Unassembled WGS sequence"/>
</dbReference>
<comment type="caution">
    <text evidence="4">The sequence shown here is derived from an EMBL/GenBank/DDBJ whole genome shotgun (WGS) entry which is preliminary data.</text>
</comment>
<dbReference type="Pfam" id="PF14240">
    <property type="entry name" value="YHYH"/>
    <property type="match status" value="2"/>
</dbReference>
<keyword evidence="5" id="KW-1185">Reference proteome</keyword>
<feature type="domain" description="YHYH" evidence="3">
    <location>
        <begin position="135"/>
        <end position="228"/>
    </location>
</feature>
<dbReference type="EMBL" id="JACWZY010000015">
    <property type="protein sequence ID" value="MBD2702494.1"/>
    <property type="molecule type" value="Genomic_DNA"/>
</dbReference>
<feature type="compositionally biased region" description="Low complexity" evidence="1">
    <location>
        <begin position="32"/>
        <end position="62"/>
    </location>
</feature>
<dbReference type="PROSITE" id="PS51257">
    <property type="entry name" value="PROKAR_LIPOPROTEIN"/>
    <property type="match status" value="1"/>
</dbReference>
<feature type="region of interest" description="Disordered" evidence="1">
    <location>
        <begin position="27"/>
        <end position="62"/>
    </location>
</feature>
<protein>
    <submittedName>
        <fullName evidence="4">YHYH protein</fullName>
    </submittedName>
</protein>
<accession>A0A927ANS7</accession>
<proteinExistence type="predicted"/>
<feature type="domain" description="YHYH" evidence="3">
    <location>
        <begin position="231"/>
        <end position="268"/>
    </location>
</feature>
<evidence type="ECO:0000256" key="2">
    <source>
        <dbReference type="SAM" id="SignalP"/>
    </source>
</evidence>
<evidence type="ECO:0000259" key="3">
    <source>
        <dbReference type="Pfam" id="PF14240"/>
    </source>
</evidence>
<dbReference type="PANTHER" id="PTHR30289">
    <property type="entry name" value="UNCHARACTERIZED PROTEIN YBCL-RELATED"/>
    <property type="match status" value="1"/>
</dbReference>
<keyword evidence="2" id="KW-0732">Signal</keyword>
<reference evidence="4" key="1">
    <citation type="submission" date="2020-09" db="EMBL/GenBank/DDBJ databases">
        <authorList>
            <person name="Kim M.K."/>
        </authorList>
    </citation>
    <scope>NUCLEOTIDE SEQUENCE</scope>
    <source>
        <strain evidence="4">BT702</strain>
    </source>
</reference>
<dbReference type="AlphaFoldDB" id="A0A927ANS7"/>
<organism evidence="4 5">
    <name type="scientific">Spirosoma profusum</name>
    <dbReference type="NCBI Taxonomy" id="2771354"/>
    <lineage>
        <taxon>Bacteria</taxon>
        <taxon>Pseudomonadati</taxon>
        <taxon>Bacteroidota</taxon>
        <taxon>Cytophagia</taxon>
        <taxon>Cytophagales</taxon>
        <taxon>Cytophagaceae</taxon>
        <taxon>Spirosoma</taxon>
    </lineage>
</organism>
<dbReference type="RefSeq" id="WP_190888350.1">
    <property type="nucleotide sequence ID" value="NZ_JACWZY010000015.1"/>
</dbReference>
<evidence type="ECO:0000313" key="5">
    <source>
        <dbReference type="Proteomes" id="UP000598820"/>
    </source>
</evidence>